<dbReference type="Gene3D" id="1.20.1560.10">
    <property type="entry name" value="ABC transporter type 1, transmembrane domain"/>
    <property type="match status" value="1"/>
</dbReference>
<evidence type="ECO:0000259" key="10">
    <source>
        <dbReference type="PROSITE" id="PS50929"/>
    </source>
</evidence>
<dbReference type="GO" id="GO:0016887">
    <property type="term" value="F:ATP hydrolysis activity"/>
    <property type="evidence" value="ECO:0007669"/>
    <property type="project" value="InterPro"/>
</dbReference>
<dbReference type="GO" id="GO:0005524">
    <property type="term" value="F:ATP binding"/>
    <property type="evidence" value="ECO:0007669"/>
    <property type="project" value="UniProtKB-KW"/>
</dbReference>
<feature type="domain" description="ABC transmembrane type-1" evidence="10">
    <location>
        <begin position="19"/>
        <end position="312"/>
    </location>
</feature>
<dbReference type="PROSITE" id="PS50929">
    <property type="entry name" value="ABC_TM1F"/>
    <property type="match status" value="1"/>
</dbReference>
<dbReference type="GeneID" id="84817834"/>
<dbReference type="AlphaFoldDB" id="W1Q283"/>
<comment type="caution">
    <text evidence="11">The sequence shown here is derived from an EMBL/GenBank/DDBJ whole genome shotgun (WGS) entry which is preliminary data.</text>
</comment>
<reference evidence="11" key="1">
    <citation type="submission" date="2013-06" db="EMBL/GenBank/DDBJ databases">
        <authorList>
            <person name="Weinstock G."/>
            <person name="Sodergren E."/>
            <person name="Clifton S."/>
            <person name="Fulton L."/>
            <person name="Fulton B."/>
            <person name="Courtney L."/>
            <person name="Fronick C."/>
            <person name="Harrison M."/>
            <person name="Strong C."/>
            <person name="Farmer C."/>
            <person name="Delahaunty K."/>
            <person name="Markovic C."/>
            <person name="Hall O."/>
            <person name="Minx P."/>
            <person name="Tomlinson C."/>
            <person name="Mitreva M."/>
            <person name="Nelson J."/>
            <person name="Hou S."/>
            <person name="Wollam A."/>
            <person name="Pepin K.H."/>
            <person name="Johnson M."/>
            <person name="Bhonagiri V."/>
            <person name="Nash W.E."/>
            <person name="Warren W."/>
            <person name="Chinwalla A."/>
            <person name="Mardis E.R."/>
            <person name="Wilson R.K."/>
        </authorList>
    </citation>
    <scope>NUCLEOTIDE SEQUENCE [LARGE SCALE GENOMIC DNA]</scope>
    <source>
        <strain evidence="11">ATCC 49176</strain>
    </source>
</reference>
<sequence length="584" mass="65846">MSIPLRLFRLVKVEWRLFLLGLVLLGGETIIQNYAPLEIQRVIDQVLTPVFNQGKELDRAAMLQHLGFYVGLIALASIIGYFASIILMSCANRIVEYIRNKAFDVMQNLPVSYFDDKPAGKVSSRIINDTETLRSNFYGGIMSQAFLNLTQVIIIYVFIFSLNWYIGLALLLLLPLFYCWYVLYSRQVSQAMKVFFEAQSEVNSQVNETMNGSVMIQLSHIEDSFKSRFQTIVEQMYQAALKWIHVDSTVSWSLGELLNRFFVALILAVVGYQFLGQTLAITVGQLFIYINYLDRLFMNLNNFVRQFSQIQQSVATGQRVLELLDAEQEVEVDRDLVVTQGQVEFKDVHFAYVPGQPVLKDLNLLAQPGQTIALVGHTGSGKSSMINLLFRFYDPQEGQILIDGQAIGDYSRESVRKEMGIVLQDPYLFTGTIASNVTMGNEAIDDAAVWQALERVGAKDMVSRLPQGIQAPVFEKGATYSSGERQLISFARTLAADPKILILDEATSHIDTETEEIIQHAMKVVSQGRTTFIIAHRLSTIQDADLILVLHEGQIVERGNHQALLAQDGRYAEMYRMQLQQANG</sequence>
<dbReference type="Pfam" id="PF00005">
    <property type="entry name" value="ABC_tran"/>
    <property type="match status" value="1"/>
</dbReference>
<dbReference type="FunFam" id="3.40.50.300:FF:000287">
    <property type="entry name" value="Multidrug ABC transporter ATP-binding protein"/>
    <property type="match status" value="1"/>
</dbReference>
<dbReference type="SUPFAM" id="SSF52540">
    <property type="entry name" value="P-loop containing nucleoside triphosphate hydrolases"/>
    <property type="match status" value="1"/>
</dbReference>
<evidence type="ECO:0000259" key="9">
    <source>
        <dbReference type="PROSITE" id="PS50893"/>
    </source>
</evidence>
<dbReference type="PROSITE" id="PS50893">
    <property type="entry name" value="ABC_TRANSPORTER_2"/>
    <property type="match status" value="1"/>
</dbReference>
<protein>
    <submittedName>
        <fullName evidence="11">ABC transporter, ATP-binding protein</fullName>
    </submittedName>
</protein>
<dbReference type="PROSITE" id="PS00211">
    <property type="entry name" value="ABC_TRANSPORTER_1"/>
    <property type="match status" value="1"/>
</dbReference>
<feature type="domain" description="ABC transporter" evidence="9">
    <location>
        <begin position="343"/>
        <end position="577"/>
    </location>
</feature>
<dbReference type="InterPro" id="IPR017871">
    <property type="entry name" value="ABC_transporter-like_CS"/>
</dbReference>
<evidence type="ECO:0000256" key="6">
    <source>
        <dbReference type="ARBA" id="ARBA00022989"/>
    </source>
</evidence>
<dbReference type="InterPro" id="IPR036640">
    <property type="entry name" value="ABC1_TM_sf"/>
</dbReference>
<keyword evidence="4" id="KW-0547">Nucleotide-binding</keyword>
<proteinExistence type="predicted"/>
<dbReference type="PANTHER" id="PTHR43394">
    <property type="entry name" value="ATP-DEPENDENT PERMEASE MDL1, MITOCHONDRIAL"/>
    <property type="match status" value="1"/>
</dbReference>
<feature type="transmembrane region" description="Helical" evidence="8">
    <location>
        <begin position="66"/>
        <end position="91"/>
    </location>
</feature>
<evidence type="ECO:0000313" key="11">
    <source>
        <dbReference type="EMBL" id="ESK65167.1"/>
    </source>
</evidence>
<dbReference type="InterPro" id="IPR003593">
    <property type="entry name" value="AAA+_ATPase"/>
</dbReference>
<dbReference type="CDD" id="cd03254">
    <property type="entry name" value="ABCC_Glucan_exporter_like"/>
    <property type="match status" value="1"/>
</dbReference>
<evidence type="ECO:0000256" key="5">
    <source>
        <dbReference type="ARBA" id="ARBA00022840"/>
    </source>
</evidence>
<evidence type="ECO:0000256" key="4">
    <source>
        <dbReference type="ARBA" id="ARBA00022741"/>
    </source>
</evidence>
<dbReference type="RefSeq" id="WP_023391970.1">
    <property type="nucleotide sequence ID" value="NZ_KI535340.1"/>
</dbReference>
<keyword evidence="7 8" id="KW-0472">Membrane</keyword>
<dbReference type="SMART" id="SM00382">
    <property type="entry name" value="AAA"/>
    <property type="match status" value="1"/>
</dbReference>
<dbReference type="InterPro" id="IPR039421">
    <property type="entry name" value="Type_1_exporter"/>
</dbReference>
<accession>W1Q283</accession>
<evidence type="ECO:0000256" key="1">
    <source>
        <dbReference type="ARBA" id="ARBA00004651"/>
    </source>
</evidence>
<dbReference type="SUPFAM" id="SSF90123">
    <property type="entry name" value="ABC transporter transmembrane region"/>
    <property type="match status" value="1"/>
</dbReference>
<name>W1Q283_ABIDE</name>
<dbReference type="InterPro" id="IPR011527">
    <property type="entry name" value="ABC1_TM_dom"/>
</dbReference>
<dbReference type="InterPro" id="IPR003439">
    <property type="entry name" value="ABC_transporter-like_ATP-bd"/>
</dbReference>
<feature type="transmembrane region" description="Helical" evidence="8">
    <location>
        <begin position="164"/>
        <end position="183"/>
    </location>
</feature>
<dbReference type="GO" id="GO:0005886">
    <property type="term" value="C:plasma membrane"/>
    <property type="evidence" value="ECO:0007669"/>
    <property type="project" value="UniProtKB-SubCell"/>
</dbReference>
<dbReference type="HOGENOM" id="CLU_000604_84_9_9"/>
<keyword evidence="5 11" id="KW-0067">ATP-binding</keyword>
<evidence type="ECO:0000256" key="2">
    <source>
        <dbReference type="ARBA" id="ARBA00022448"/>
    </source>
</evidence>
<dbReference type="Gene3D" id="3.40.50.300">
    <property type="entry name" value="P-loop containing nucleotide triphosphate hydrolases"/>
    <property type="match status" value="1"/>
</dbReference>
<dbReference type="STRING" id="592010.GCWU000182_001328"/>
<dbReference type="OrthoDB" id="9770415at2"/>
<keyword evidence="3 8" id="KW-0812">Transmembrane</keyword>
<dbReference type="GO" id="GO:0015421">
    <property type="term" value="F:ABC-type oligopeptide transporter activity"/>
    <property type="evidence" value="ECO:0007669"/>
    <property type="project" value="TreeGrafter"/>
</dbReference>
<keyword evidence="2" id="KW-0813">Transport</keyword>
<keyword evidence="12" id="KW-1185">Reference proteome</keyword>
<feature type="transmembrane region" description="Helical" evidence="8">
    <location>
        <begin position="261"/>
        <end position="290"/>
    </location>
</feature>
<evidence type="ECO:0000256" key="8">
    <source>
        <dbReference type="SAM" id="Phobius"/>
    </source>
</evidence>
<dbReference type="EMBL" id="ACIN03000013">
    <property type="protein sequence ID" value="ESK65167.1"/>
    <property type="molecule type" value="Genomic_DNA"/>
</dbReference>
<evidence type="ECO:0000313" key="12">
    <source>
        <dbReference type="Proteomes" id="UP000019050"/>
    </source>
</evidence>
<evidence type="ECO:0000256" key="3">
    <source>
        <dbReference type="ARBA" id="ARBA00022692"/>
    </source>
</evidence>
<organism evidence="11 12">
    <name type="scientific">Abiotrophia defectiva ATCC 49176</name>
    <dbReference type="NCBI Taxonomy" id="592010"/>
    <lineage>
        <taxon>Bacteria</taxon>
        <taxon>Bacillati</taxon>
        <taxon>Bacillota</taxon>
        <taxon>Bacilli</taxon>
        <taxon>Lactobacillales</taxon>
        <taxon>Aerococcaceae</taxon>
        <taxon>Abiotrophia</taxon>
    </lineage>
</organism>
<dbReference type="Pfam" id="PF00664">
    <property type="entry name" value="ABC_membrane"/>
    <property type="match status" value="1"/>
</dbReference>
<dbReference type="InterPro" id="IPR027417">
    <property type="entry name" value="P-loop_NTPase"/>
</dbReference>
<dbReference type="eggNOG" id="COG1132">
    <property type="taxonomic scope" value="Bacteria"/>
</dbReference>
<gene>
    <name evidence="11" type="ORF">GCWU000182_001328</name>
</gene>
<evidence type="ECO:0000256" key="7">
    <source>
        <dbReference type="ARBA" id="ARBA00023136"/>
    </source>
</evidence>
<comment type="subcellular location">
    <subcellularLocation>
        <location evidence="1">Cell membrane</location>
        <topology evidence="1">Multi-pass membrane protein</topology>
    </subcellularLocation>
</comment>
<keyword evidence="6 8" id="KW-1133">Transmembrane helix</keyword>
<dbReference type="PANTHER" id="PTHR43394:SF1">
    <property type="entry name" value="ATP-BINDING CASSETTE SUB-FAMILY B MEMBER 10, MITOCHONDRIAL"/>
    <property type="match status" value="1"/>
</dbReference>
<feature type="transmembrane region" description="Helical" evidence="8">
    <location>
        <begin position="137"/>
        <end position="158"/>
    </location>
</feature>
<dbReference type="Proteomes" id="UP000019050">
    <property type="component" value="Unassembled WGS sequence"/>
</dbReference>